<keyword evidence="3" id="KW-1185">Reference proteome</keyword>
<organism evidence="2 3">
    <name type="scientific">Pseudooceanicola algae</name>
    <dbReference type="NCBI Taxonomy" id="1537215"/>
    <lineage>
        <taxon>Bacteria</taxon>
        <taxon>Pseudomonadati</taxon>
        <taxon>Pseudomonadota</taxon>
        <taxon>Alphaproteobacteria</taxon>
        <taxon>Rhodobacterales</taxon>
        <taxon>Paracoccaceae</taxon>
        <taxon>Pseudooceanicola</taxon>
    </lineage>
</organism>
<dbReference type="RefSeq" id="WP_119839275.1">
    <property type="nucleotide sequence ID" value="NZ_CP060436.1"/>
</dbReference>
<dbReference type="Proteomes" id="UP000283786">
    <property type="component" value="Chromosome"/>
</dbReference>
<sequence length="238" mass="25994">MVQSYVIHLDASTAREPLVKALARGLPDLHVVPAVNGRAMSHEAVAEIAGTALLKPRYPFPLMPSEIGCFLSHRAAWERIVGSRDPFGIVAEDDVVLGKDFATALALALEHASEDSLIRFPMSPRETPAKVVAEAGGHRLFRPEVIGLTAALYLLGRGAAERLLEASERFDRPVDTWLQMRWETGVDSLTIWPADISSGAATTGGSTIQRKKTPLSEITRSWKRSRYRRAIAKKSGTS</sequence>
<evidence type="ECO:0000313" key="3">
    <source>
        <dbReference type="Proteomes" id="UP000283786"/>
    </source>
</evidence>
<dbReference type="OrthoDB" id="259382at2"/>
<proteinExistence type="predicted"/>
<feature type="domain" description="Glycosyl transferase family 25" evidence="1">
    <location>
        <begin position="1"/>
        <end position="176"/>
    </location>
</feature>
<evidence type="ECO:0000313" key="2">
    <source>
        <dbReference type="EMBL" id="QPM91632.1"/>
    </source>
</evidence>
<name>A0A418SG28_9RHOB</name>
<reference evidence="2 3" key="1">
    <citation type="submission" date="2020-08" db="EMBL/GenBank/DDBJ databases">
        <title>Genome sequence of Rhodobacteraceae bacterium Lw-13e.</title>
        <authorList>
            <person name="Poehlein A."/>
            <person name="Wolter L."/>
            <person name="Daniel R."/>
            <person name="Brinkhoff T."/>
        </authorList>
    </citation>
    <scope>NUCLEOTIDE SEQUENCE [LARGE SCALE GENOMIC DNA]</scope>
    <source>
        <strain evidence="2 3">Lw-13e</strain>
    </source>
</reference>
<dbReference type="Pfam" id="PF01755">
    <property type="entry name" value="Glyco_transf_25"/>
    <property type="match status" value="1"/>
</dbReference>
<evidence type="ECO:0000259" key="1">
    <source>
        <dbReference type="Pfam" id="PF01755"/>
    </source>
</evidence>
<gene>
    <name evidence="2" type="ORF">PSAL_028870</name>
</gene>
<dbReference type="CDD" id="cd06532">
    <property type="entry name" value="Glyco_transf_25"/>
    <property type="match status" value="1"/>
</dbReference>
<dbReference type="EMBL" id="CP060436">
    <property type="protein sequence ID" value="QPM91632.1"/>
    <property type="molecule type" value="Genomic_DNA"/>
</dbReference>
<dbReference type="KEGG" id="palw:PSAL_028870"/>
<accession>A0A418SG28</accession>
<dbReference type="AlphaFoldDB" id="A0A418SG28"/>
<dbReference type="InterPro" id="IPR002654">
    <property type="entry name" value="Glyco_trans_25"/>
</dbReference>
<protein>
    <recommendedName>
        <fullName evidence="1">Glycosyl transferase family 25 domain-containing protein</fullName>
    </recommendedName>
</protein>